<dbReference type="Gene3D" id="3.40.50.11350">
    <property type="match status" value="1"/>
</dbReference>
<dbReference type="GO" id="GO:0016740">
    <property type="term" value="F:transferase activity"/>
    <property type="evidence" value="ECO:0007669"/>
    <property type="project" value="UniProtKB-KW"/>
</dbReference>
<gene>
    <name evidence="6" type="ORF">NPX13_g445</name>
</gene>
<dbReference type="CDD" id="cd11296">
    <property type="entry name" value="O-FucT_like"/>
    <property type="match status" value="1"/>
</dbReference>
<evidence type="ECO:0000313" key="7">
    <source>
        <dbReference type="Proteomes" id="UP001148614"/>
    </source>
</evidence>
<feature type="region of interest" description="Disordered" evidence="4">
    <location>
        <begin position="33"/>
        <end position="88"/>
    </location>
</feature>
<evidence type="ECO:0000256" key="3">
    <source>
        <dbReference type="ARBA" id="ARBA00023277"/>
    </source>
</evidence>
<proteinExistence type="predicted"/>
<feature type="compositionally biased region" description="Low complexity" evidence="4">
    <location>
        <begin position="41"/>
        <end position="76"/>
    </location>
</feature>
<reference evidence="6" key="1">
    <citation type="submission" date="2022-07" db="EMBL/GenBank/DDBJ databases">
        <title>Genome Sequence of Xylaria arbuscula.</title>
        <authorList>
            <person name="Buettner E."/>
        </authorList>
    </citation>
    <scope>NUCLEOTIDE SEQUENCE</scope>
    <source>
        <strain evidence="6">VT107</strain>
    </source>
</reference>
<dbReference type="Proteomes" id="UP001148614">
    <property type="component" value="Unassembled WGS sequence"/>
</dbReference>
<evidence type="ECO:0000256" key="5">
    <source>
        <dbReference type="SAM" id="SignalP"/>
    </source>
</evidence>
<name>A0A9W8NNU9_9PEZI</name>
<accession>A0A9W8NNU9</accession>
<dbReference type="GO" id="GO:0006004">
    <property type="term" value="P:fucose metabolic process"/>
    <property type="evidence" value="ECO:0007669"/>
    <property type="project" value="UniProtKB-KW"/>
</dbReference>
<evidence type="ECO:0000256" key="4">
    <source>
        <dbReference type="SAM" id="MobiDB-lite"/>
    </source>
</evidence>
<feature type="signal peptide" evidence="5">
    <location>
        <begin position="1"/>
        <end position="21"/>
    </location>
</feature>
<keyword evidence="7" id="KW-1185">Reference proteome</keyword>
<evidence type="ECO:0008006" key="8">
    <source>
        <dbReference type="Google" id="ProtNLM"/>
    </source>
</evidence>
<feature type="chain" id="PRO_5040959642" description="Alternative oxidase" evidence="5">
    <location>
        <begin position="22"/>
        <end position="479"/>
    </location>
</feature>
<keyword evidence="1" id="KW-0808">Transferase</keyword>
<sequence>MPRRNIFLPTLCIVLLFAVWTFRLPESRPRPYPSVDWFETKSPSSSVSVPPSESSSSKAASPETKNTAPSQGQKSPSSPPHLDSIPGNQVDLSQPDARFVGWPLKRVCDEATWIEGLVYICDNNSGGIGNIRNYIQTCIRYALEAGATGLTIPKIRKRSEKDLADLFTDFLPFDYMFDEQHFRDAFNTNCPQITLYNDIKDIPGAGESPKINNITPKDLGNRDGCENMDQNRHTDRFGQSFRKWLKDEKHGHLPTKEQPRLIRFNWGVLFDWQIYRDGPEMAATFGGILKLNDKFLRLGKKTLEKMHEFARADGVKNGAFLGVHLRTESDALGFWPHYDVQSEAYLKQAQKRGYRTAYLATGNLTEADNFIDAAIEMAQMRVVTKMDLLSDEELDELESLSWDQQGLIDYVVLLGSEFFLGVQPSSFSIHIAMKRHLRTGGLYTRPYKTGTEGDGLSHIVGKFDHYWGGWLFMWDGMWP</sequence>
<evidence type="ECO:0000256" key="1">
    <source>
        <dbReference type="ARBA" id="ARBA00022679"/>
    </source>
</evidence>
<evidence type="ECO:0000256" key="2">
    <source>
        <dbReference type="ARBA" id="ARBA00023253"/>
    </source>
</evidence>
<dbReference type="AlphaFoldDB" id="A0A9W8NNU9"/>
<dbReference type="Pfam" id="PF10250">
    <property type="entry name" value="O-FucT"/>
    <property type="match status" value="1"/>
</dbReference>
<evidence type="ECO:0000313" key="6">
    <source>
        <dbReference type="EMBL" id="KAJ3580115.1"/>
    </source>
</evidence>
<keyword evidence="3" id="KW-0119">Carbohydrate metabolism</keyword>
<comment type="caution">
    <text evidence="6">The sequence shown here is derived from an EMBL/GenBank/DDBJ whole genome shotgun (WGS) entry which is preliminary data.</text>
</comment>
<protein>
    <recommendedName>
        <fullName evidence="8">Alternative oxidase</fullName>
    </recommendedName>
</protein>
<feature type="compositionally biased region" description="Basic and acidic residues" evidence="4">
    <location>
        <begin position="219"/>
        <end position="232"/>
    </location>
</feature>
<feature type="region of interest" description="Disordered" evidence="4">
    <location>
        <begin position="210"/>
        <end position="232"/>
    </location>
</feature>
<dbReference type="InterPro" id="IPR019378">
    <property type="entry name" value="GDP-Fuc_O-FucTrfase"/>
</dbReference>
<dbReference type="EMBL" id="JANPWZ010000029">
    <property type="protein sequence ID" value="KAJ3580115.1"/>
    <property type="molecule type" value="Genomic_DNA"/>
</dbReference>
<organism evidence="6 7">
    <name type="scientific">Xylaria arbuscula</name>
    <dbReference type="NCBI Taxonomy" id="114810"/>
    <lineage>
        <taxon>Eukaryota</taxon>
        <taxon>Fungi</taxon>
        <taxon>Dikarya</taxon>
        <taxon>Ascomycota</taxon>
        <taxon>Pezizomycotina</taxon>
        <taxon>Sordariomycetes</taxon>
        <taxon>Xylariomycetidae</taxon>
        <taxon>Xylariales</taxon>
        <taxon>Xylariaceae</taxon>
        <taxon>Xylaria</taxon>
    </lineage>
</organism>
<keyword evidence="5" id="KW-0732">Signal</keyword>
<keyword evidence="2" id="KW-0294">Fucose metabolism</keyword>
<dbReference type="VEuPathDB" id="FungiDB:F4678DRAFT_360084"/>